<sequence>MCSTANEIKENDSKRKK</sequence>
<accession>D4L1U5</accession>
<reference evidence="1 2" key="1">
    <citation type="submission" date="2010-03" db="EMBL/GenBank/DDBJ databases">
        <title>The genome sequence of Roseburia intestinalis XB6B4.</title>
        <authorList>
            <consortium name="metaHIT consortium -- http://www.metahit.eu/"/>
            <person name="Pajon A."/>
            <person name="Turner K."/>
            <person name="Parkhill J."/>
            <person name="Bernalier A."/>
        </authorList>
    </citation>
    <scope>NUCLEOTIDE SEQUENCE [LARGE SCALE GENOMIC DNA]</scope>
    <source>
        <strain evidence="1 2">XB6B4</strain>
    </source>
</reference>
<dbReference type="KEGG" id="rix:RO1_32680"/>
<dbReference type="AlphaFoldDB" id="D4L1U5"/>
<name>D4L1U5_9FIRM</name>
<proteinExistence type="predicted"/>
<reference evidence="1 2" key="2">
    <citation type="submission" date="2010-03" db="EMBL/GenBank/DDBJ databases">
        <authorList>
            <person name="Pajon A."/>
        </authorList>
    </citation>
    <scope>NUCLEOTIDE SEQUENCE [LARGE SCALE GENOMIC DNA]</scope>
    <source>
        <strain evidence="1 2">XB6B4</strain>
    </source>
</reference>
<organism evidence="1 2">
    <name type="scientific">Roseburia intestinalis XB6B4</name>
    <dbReference type="NCBI Taxonomy" id="718255"/>
    <lineage>
        <taxon>Bacteria</taxon>
        <taxon>Bacillati</taxon>
        <taxon>Bacillota</taxon>
        <taxon>Clostridia</taxon>
        <taxon>Lachnospirales</taxon>
        <taxon>Lachnospiraceae</taxon>
        <taxon>Roseburia</taxon>
    </lineage>
</organism>
<protein>
    <submittedName>
        <fullName evidence="1">Uncharacterized protein</fullName>
    </submittedName>
</protein>
<evidence type="ECO:0000313" key="1">
    <source>
        <dbReference type="EMBL" id="CBL13585.1"/>
    </source>
</evidence>
<gene>
    <name evidence="1" type="ORF">RO1_32680</name>
</gene>
<dbReference type="Proteomes" id="UP000008953">
    <property type="component" value="Chromosome"/>
</dbReference>
<dbReference type="EMBL" id="FP929050">
    <property type="protein sequence ID" value="CBL13585.1"/>
    <property type="molecule type" value="Genomic_DNA"/>
</dbReference>
<dbReference type="HOGENOM" id="CLU_3431914_0_0_9"/>
<evidence type="ECO:0000313" key="2">
    <source>
        <dbReference type="Proteomes" id="UP000008953"/>
    </source>
</evidence>